<feature type="domain" description="HipA-like C-terminal" evidence="4">
    <location>
        <begin position="60"/>
        <end position="176"/>
    </location>
</feature>
<accession>A0AA90NYV4</accession>
<keyword evidence="6" id="KW-1185">Reference proteome</keyword>
<evidence type="ECO:0000313" key="5">
    <source>
        <dbReference type="EMBL" id="MDP0587786.1"/>
    </source>
</evidence>
<gene>
    <name evidence="5" type="ORF">QS748_00670</name>
</gene>
<evidence type="ECO:0000256" key="3">
    <source>
        <dbReference type="ARBA" id="ARBA00022777"/>
    </source>
</evidence>
<dbReference type="PANTHER" id="PTHR37419">
    <property type="entry name" value="SERINE/THREONINE-PROTEIN KINASE TOXIN HIPA"/>
    <property type="match status" value="1"/>
</dbReference>
<dbReference type="InterPro" id="IPR052028">
    <property type="entry name" value="HipA_Ser/Thr_kinase"/>
</dbReference>
<comment type="similarity">
    <text evidence="1">Belongs to the HipA Ser/Thr kinase family.</text>
</comment>
<dbReference type="EMBL" id="JASXSV010000001">
    <property type="protein sequence ID" value="MDP0587786.1"/>
    <property type="molecule type" value="Genomic_DNA"/>
</dbReference>
<dbReference type="Proteomes" id="UP001178148">
    <property type="component" value="Unassembled WGS sequence"/>
</dbReference>
<dbReference type="PANTHER" id="PTHR37419:SF8">
    <property type="entry name" value="TOXIN YJJJ"/>
    <property type="match status" value="1"/>
</dbReference>
<dbReference type="Pfam" id="PF07804">
    <property type="entry name" value="HipA_C"/>
    <property type="match status" value="1"/>
</dbReference>
<evidence type="ECO:0000313" key="6">
    <source>
        <dbReference type="Proteomes" id="UP001178148"/>
    </source>
</evidence>
<keyword evidence="3" id="KW-0418">Kinase</keyword>
<sequence length="185" mass="20614">MGALEYQPSQGNFSNKPESVDVKALVELASKILTKRNTLEGSFAPELRENSLQEILKIGTSAGGARAKAIIGWNQKTNEVRSGQVTAGEGFTDWLLKFDGVSGNKDKELDDPAGYGLIEHAYYQMAREAKIDMEESRLLKENGRNHFMTKRFDRTASGQKTHMQSLCAMEHFDFKQAGAYSCAQW</sequence>
<evidence type="ECO:0000256" key="2">
    <source>
        <dbReference type="ARBA" id="ARBA00022679"/>
    </source>
</evidence>
<dbReference type="GO" id="GO:0004674">
    <property type="term" value="F:protein serine/threonine kinase activity"/>
    <property type="evidence" value="ECO:0007669"/>
    <property type="project" value="TreeGrafter"/>
</dbReference>
<organism evidence="5 6">
    <name type="scientific">Candidatus Endonucleibacter bathymodioli</name>
    <dbReference type="NCBI Taxonomy" id="539814"/>
    <lineage>
        <taxon>Bacteria</taxon>
        <taxon>Pseudomonadati</taxon>
        <taxon>Pseudomonadota</taxon>
        <taxon>Gammaproteobacteria</taxon>
        <taxon>Oceanospirillales</taxon>
        <taxon>Endozoicomonadaceae</taxon>
        <taxon>Candidatus Endonucleibacter</taxon>
    </lineage>
</organism>
<dbReference type="AlphaFoldDB" id="A0AA90NYV4"/>
<comment type="caution">
    <text evidence="5">The sequence shown here is derived from an EMBL/GenBank/DDBJ whole genome shotgun (WGS) entry which is preliminary data.</text>
</comment>
<proteinExistence type="inferred from homology"/>
<evidence type="ECO:0000256" key="1">
    <source>
        <dbReference type="ARBA" id="ARBA00010164"/>
    </source>
</evidence>
<reference evidence="5 6" key="1">
    <citation type="journal article" date="2023" name="bioRxiv">
        <title>An intranuclear bacterial parasite of deep-sea mussels expresses apoptosis inhibitors acquired from its host.</title>
        <authorList>
            <person name="Gonzalez Porras M.A."/>
            <person name="Assie A."/>
            <person name="Tietjen M."/>
            <person name="Violette M."/>
            <person name="Kleiner M."/>
            <person name="Gruber-Vodicka H."/>
            <person name="Dubilier N."/>
            <person name="Leisch N."/>
        </authorList>
    </citation>
    <scope>NUCLEOTIDE SEQUENCE [LARGE SCALE GENOMIC DNA]</scope>
    <source>
        <strain evidence="5">IAP13</strain>
    </source>
</reference>
<keyword evidence="2" id="KW-0808">Transferase</keyword>
<evidence type="ECO:0000259" key="4">
    <source>
        <dbReference type="Pfam" id="PF07804"/>
    </source>
</evidence>
<name>A0AA90NYV4_9GAMM</name>
<dbReference type="InterPro" id="IPR012893">
    <property type="entry name" value="HipA-like_C"/>
</dbReference>
<dbReference type="GO" id="GO:0005829">
    <property type="term" value="C:cytosol"/>
    <property type="evidence" value="ECO:0007669"/>
    <property type="project" value="TreeGrafter"/>
</dbReference>
<protein>
    <submittedName>
        <fullName evidence="5">HipA domain-containing protein</fullName>
    </submittedName>
</protein>